<organism evidence="2 3">
    <name type="scientific">Trifolium medium</name>
    <dbReference type="NCBI Taxonomy" id="97028"/>
    <lineage>
        <taxon>Eukaryota</taxon>
        <taxon>Viridiplantae</taxon>
        <taxon>Streptophyta</taxon>
        <taxon>Embryophyta</taxon>
        <taxon>Tracheophyta</taxon>
        <taxon>Spermatophyta</taxon>
        <taxon>Magnoliopsida</taxon>
        <taxon>eudicotyledons</taxon>
        <taxon>Gunneridae</taxon>
        <taxon>Pentapetalae</taxon>
        <taxon>rosids</taxon>
        <taxon>fabids</taxon>
        <taxon>Fabales</taxon>
        <taxon>Fabaceae</taxon>
        <taxon>Papilionoideae</taxon>
        <taxon>50 kb inversion clade</taxon>
        <taxon>NPAAA clade</taxon>
        <taxon>Hologalegina</taxon>
        <taxon>IRL clade</taxon>
        <taxon>Trifolieae</taxon>
        <taxon>Trifolium</taxon>
    </lineage>
</organism>
<dbReference type="AlphaFoldDB" id="A0A392SSJ2"/>
<keyword evidence="2" id="KW-0436">Ligase</keyword>
<feature type="non-terminal residue" evidence="2">
    <location>
        <position position="82"/>
    </location>
</feature>
<evidence type="ECO:0000313" key="2">
    <source>
        <dbReference type="EMBL" id="MCI51015.1"/>
    </source>
</evidence>
<proteinExistence type="predicted"/>
<sequence length="82" mass="8830">MIGVMFNFVNSEFVLQRRGHRGEQRPKEKPKTEPQVSAIGDAETVTNKLSGIHIGESTVVQHGNMVTSTYGTVSGGATVTEV</sequence>
<name>A0A392SSJ2_9FABA</name>
<feature type="region of interest" description="Disordered" evidence="1">
    <location>
        <begin position="17"/>
        <end position="36"/>
    </location>
</feature>
<feature type="compositionally biased region" description="Basic and acidic residues" evidence="1">
    <location>
        <begin position="21"/>
        <end position="32"/>
    </location>
</feature>
<reference evidence="2 3" key="1">
    <citation type="journal article" date="2018" name="Front. Plant Sci.">
        <title>Red Clover (Trifolium pratense) and Zigzag Clover (T. medium) - A Picture of Genomic Similarities and Differences.</title>
        <authorList>
            <person name="Dluhosova J."/>
            <person name="Istvanek J."/>
            <person name="Nedelnik J."/>
            <person name="Repkova J."/>
        </authorList>
    </citation>
    <scope>NUCLEOTIDE SEQUENCE [LARGE SCALE GENOMIC DNA]</scope>
    <source>
        <strain evidence="3">cv. 10/8</strain>
        <tissue evidence="2">Leaf</tissue>
    </source>
</reference>
<evidence type="ECO:0000313" key="3">
    <source>
        <dbReference type="Proteomes" id="UP000265520"/>
    </source>
</evidence>
<dbReference type="GO" id="GO:0016874">
    <property type="term" value="F:ligase activity"/>
    <property type="evidence" value="ECO:0007669"/>
    <property type="project" value="UniProtKB-KW"/>
</dbReference>
<dbReference type="Proteomes" id="UP000265520">
    <property type="component" value="Unassembled WGS sequence"/>
</dbReference>
<evidence type="ECO:0000256" key="1">
    <source>
        <dbReference type="SAM" id="MobiDB-lite"/>
    </source>
</evidence>
<comment type="caution">
    <text evidence="2">The sequence shown here is derived from an EMBL/GenBank/DDBJ whole genome shotgun (WGS) entry which is preliminary data.</text>
</comment>
<protein>
    <submittedName>
        <fullName evidence="2">Putative RNA ligase</fullName>
    </submittedName>
</protein>
<accession>A0A392SSJ2</accession>
<dbReference type="EMBL" id="LXQA010425458">
    <property type="protein sequence ID" value="MCI51015.1"/>
    <property type="molecule type" value="Genomic_DNA"/>
</dbReference>
<keyword evidence="3" id="KW-1185">Reference proteome</keyword>